<dbReference type="EMBL" id="JACHLA010000001">
    <property type="protein sequence ID" value="MBB6362216.1"/>
    <property type="molecule type" value="Genomic_DNA"/>
</dbReference>
<comment type="caution">
    <text evidence="1">The sequence shown here is derived from an EMBL/GenBank/DDBJ whole genome shotgun (WGS) entry which is preliminary data.</text>
</comment>
<reference evidence="1 2" key="1">
    <citation type="submission" date="2020-08" db="EMBL/GenBank/DDBJ databases">
        <title>Functional genomics of gut bacteria from endangered species of beetles.</title>
        <authorList>
            <person name="Carlos-Shanley C."/>
        </authorList>
    </citation>
    <scope>NUCLEOTIDE SEQUENCE [LARGE SCALE GENOMIC DNA]</scope>
    <source>
        <strain evidence="1 2">S00127</strain>
    </source>
</reference>
<evidence type="ECO:0000313" key="1">
    <source>
        <dbReference type="EMBL" id="MBB6362216.1"/>
    </source>
</evidence>
<evidence type="ECO:0000313" key="2">
    <source>
        <dbReference type="Proteomes" id="UP000548425"/>
    </source>
</evidence>
<dbReference type="AlphaFoldDB" id="A0AAW3VCR8"/>
<accession>A0AAW3VCR8</accession>
<proteinExistence type="predicted"/>
<protein>
    <submittedName>
        <fullName evidence="1">Uncharacterized protein</fullName>
    </submittedName>
</protein>
<gene>
    <name evidence="1" type="ORF">HNP34_000292</name>
</gene>
<name>A0AAW3VCR8_ACILW</name>
<organism evidence="1 2">
    <name type="scientific">Acinetobacter lwoffii</name>
    <dbReference type="NCBI Taxonomy" id="28090"/>
    <lineage>
        <taxon>Bacteria</taxon>
        <taxon>Pseudomonadati</taxon>
        <taxon>Pseudomonadota</taxon>
        <taxon>Gammaproteobacteria</taxon>
        <taxon>Moraxellales</taxon>
        <taxon>Moraxellaceae</taxon>
        <taxon>Acinetobacter</taxon>
    </lineage>
</organism>
<dbReference type="Proteomes" id="UP000548425">
    <property type="component" value="Unassembled WGS sequence"/>
</dbReference>
<sequence length="127" mass="14100">MNSIEMSVMFRDGKIKTYDSERGGGALELIGEAQELSFKLQDLPSPEIEPQIGERLKFRIIPQQGSMKLDNMVRLDIKVQDEFVPEVVALQSLAPTVGVPVRNSLFFSPTLWLALASAVGFMIFGEV</sequence>